<feature type="transmembrane region" description="Helical" evidence="8">
    <location>
        <begin position="42"/>
        <end position="61"/>
    </location>
</feature>
<gene>
    <name evidence="9" type="ORF">FN961_10130</name>
</gene>
<sequence>MTSTLILLLLIIVIGTYFQTSTGFGLGIIVTGAATALGLADLSFIAAVVSLITLVNCAFSLPGSIKQLDWRAVYVTGIAVIPGVIIGVVILAYLSDFATHVLQLLLGLMIIISGISSILGAKNSELKTRSNDVSFFISGLASGFTGGLFGMAGPPLVFHFYRQPFPMMTIRNMLLLLFACTSATRSGFLAYQGLLTSEILMLSALALPLVSATTLLARRYPPPLSPDAMRYLVFALLMLLGGYLSITAVFDLL</sequence>
<dbReference type="Proteomes" id="UP000318126">
    <property type="component" value="Unassembled WGS sequence"/>
</dbReference>
<dbReference type="Pfam" id="PF01925">
    <property type="entry name" value="TauE"/>
    <property type="match status" value="1"/>
</dbReference>
<dbReference type="RefSeq" id="WP_144040066.1">
    <property type="nucleotide sequence ID" value="NZ_BMPL01000008.1"/>
</dbReference>
<dbReference type="OrthoDB" id="7029178at2"/>
<keyword evidence="5 8" id="KW-0812">Transmembrane</keyword>
<evidence type="ECO:0000256" key="5">
    <source>
        <dbReference type="ARBA" id="ARBA00022692"/>
    </source>
</evidence>
<keyword evidence="3" id="KW-0813">Transport</keyword>
<protein>
    <recommendedName>
        <fullName evidence="8">Probable membrane transporter protein</fullName>
    </recommendedName>
</protein>
<feature type="transmembrane region" description="Helical" evidence="8">
    <location>
        <begin position="199"/>
        <end position="217"/>
    </location>
</feature>
<keyword evidence="4 8" id="KW-1003">Cell membrane</keyword>
<accession>A0A553JPT8</accession>
<evidence type="ECO:0000256" key="8">
    <source>
        <dbReference type="RuleBase" id="RU363041"/>
    </source>
</evidence>
<proteinExistence type="inferred from homology"/>
<dbReference type="PANTHER" id="PTHR30269:SF37">
    <property type="entry name" value="MEMBRANE TRANSPORTER PROTEIN"/>
    <property type="match status" value="1"/>
</dbReference>
<evidence type="ECO:0000313" key="9">
    <source>
        <dbReference type="EMBL" id="TRY14450.1"/>
    </source>
</evidence>
<evidence type="ECO:0000256" key="6">
    <source>
        <dbReference type="ARBA" id="ARBA00022989"/>
    </source>
</evidence>
<keyword evidence="6 8" id="KW-1133">Transmembrane helix</keyword>
<evidence type="ECO:0000256" key="1">
    <source>
        <dbReference type="ARBA" id="ARBA00004651"/>
    </source>
</evidence>
<dbReference type="AlphaFoldDB" id="A0A553JPT8"/>
<feature type="transmembrane region" description="Helical" evidence="8">
    <location>
        <begin position="133"/>
        <end position="161"/>
    </location>
</feature>
<dbReference type="EMBL" id="VKGK01000010">
    <property type="protein sequence ID" value="TRY14450.1"/>
    <property type="molecule type" value="Genomic_DNA"/>
</dbReference>
<evidence type="ECO:0000256" key="4">
    <source>
        <dbReference type="ARBA" id="ARBA00022475"/>
    </source>
</evidence>
<comment type="subcellular location">
    <subcellularLocation>
        <location evidence="1 8">Cell membrane</location>
        <topology evidence="1 8">Multi-pass membrane protein</topology>
    </subcellularLocation>
</comment>
<feature type="transmembrane region" description="Helical" evidence="8">
    <location>
        <begin position="229"/>
        <end position="250"/>
    </location>
</feature>
<reference evidence="10" key="1">
    <citation type="submission" date="2019-07" db="EMBL/GenBank/DDBJ databases">
        <title>Shewanella sp. YLB-08 draft genomic sequence.</title>
        <authorList>
            <person name="Yu L."/>
        </authorList>
    </citation>
    <scope>NUCLEOTIDE SEQUENCE [LARGE SCALE GENOMIC DNA]</scope>
    <source>
        <strain evidence="10">JCM 20706</strain>
    </source>
</reference>
<dbReference type="GO" id="GO:0005886">
    <property type="term" value="C:plasma membrane"/>
    <property type="evidence" value="ECO:0007669"/>
    <property type="project" value="UniProtKB-SubCell"/>
</dbReference>
<keyword evidence="7 8" id="KW-0472">Membrane</keyword>
<dbReference type="InterPro" id="IPR052017">
    <property type="entry name" value="TSUP"/>
</dbReference>
<feature type="transmembrane region" description="Helical" evidence="8">
    <location>
        <begin position="173"/>
        <end position="193"/>
    </location>
</feature>
<evidence type="ECO:0000256" key="7">
    <source>
        <dbReference type="ARBA" id="ARBA00023136"/>
    </source>
</evidence>
<feature type="transmembrane region" description="Helical" evidence="8">
    <location>
        <begin position="101"/>
        <end position="121"/>
    </location>
</feature>
<evidence type="ECO:0000313" key="10">
    <source>
        <dbReference type="Proteomes" id="UP000318126"/>
    </source>
</evidence>
<organism evidence="9 10">
    <name type="scientific">Shewanella hanedai</name>
    <name type="common">Alteromonas hanedai</name>
    <dbReference type="NCBI Taxonomy" id="25"/>
    <lineage>
        <taxon>Bacteria</taxon>
        <taxon>Pseudomonadati</taxon>
        <taxon>Pseudomonadota</taxon>
        <taxon>Gammaproteobacteria</taxon>
        <taxon>Alteromonadales</taxon>
        <taxon>Shewanellaceae</taxon>
        <taxon>Shewanella</taxon>
    </lineage>
</organism>
<comment type="caution">
    <text evidence="9">The sequence shown here is derived from an EMBL/GenBank/DDBJ whole genome shotgun (WGS) entry which is preliminary data.</text>
</comment>
<dbReference type="InterPro" id="IPR002781">
    <property type="entry name" value="TM_pro_TauE-like"/>
</dbReference>
<evidence type="ECO:0000256" key="3">
    <source>
        <dbReference type="ARBA" id="ARBA00022448"/>
    </source>
</evidence>
<comment type="similarity">
    <text evidence="2 8">Belongs to the 4-toluene sulfonate uptake permease (TSUP) (TC 2.A.102) family.</text>
</comment>
<evidence type="ECO:0000256" key="2">
    <source>
        <dbReference type="ARBA" id="ARBA00009142"/>
    </source>
</evidence>
<dbReference type="PANTHER" id="PTHR30269">
    <property type="entry name" value="TRANSMEMBRANE PROTEIN YFCA"/>
    <property type="match status" value="1"/>
</dbReference>
<name>A0A553JPT8_SHEHA</name>
<feature type="transmembrane region" description="Helical" evidence="8">
    <location>
        <begin position="6"/>
        <end position="30"/>
    </location>
</feature>
<keyword evidence="10" id="KW-1185">Reference proteome</keyword>
<feature type="transmembrane region" description="Helical" evidence="8">
    <location>
        <begin position="73"/>
        <end position="94"/>
    </location>
</feature>